<feature type="region of interest" description="Disordered" evidence="1">
    <location>
        <begin position="253"/>
        <end position="278"/>
    </location>
</feature>
<protein>
    <submittedName>
        <fullName evidence="2">Uncharacterized protein</fullName>
    </submittedName>
</protein>
<evidence type="ECO:0000256" key="1">
    <source>
        <dbReference type="SAM" id="MobiDB-lite"/>
    </source>
</evidence>
<feature type="compositionally biased region" description="Basic and acidic residues" evidence="1">
    <location>
        <begin position="267"/>
        <end position="278"/>
    </location>
</feature>
<organism evidence="2 3">
    <name type="scientific">Anaeramoeba flamelloides</name>
    <dbReference type="NCBI Taxonomy" id="1746091"/>
    <lineage>
        <taxon>Eukaryota</taxon>
        <taxon>Metamonada</taxon>
        <taxon>Anaeramoebidae</taxon>
        <taxon>Anaeramoeba</taxon>
    </lineage>
</organism>
<feature type="region of interest" description="Disordered" evidence="1">
    <location>
        <begin position="193"/>
        <end position="216"/>
    </location>
</feature>
<proteinExistence type="predicted"/>
<dbReference type="Proteomes" id="UP001146793">
    <property type="component" value="Unassembled WGS sequence"/>
</dbReference>
<name>A0AAV7ZYH5_9EUKA</name>
<comment type="caution">
    <text evidence="2">The sequence shown here is derived from an EMBL/GenBank/DDBJ whole genome shotgun (WGS) entry which is preliminary data.</text>
</comment>
<evidence type="ECO:0000313" key="3">
    <source>
        <dbReference type="Proteomes" id="UP001146793"/>
    </source>
</evidence>
<sequence>MTDSNNSVSLKELQIEFQKIRRFKDRLQKLMELRPGSIHGVTTMQLQSSSLNDKKNSQWKKLKAPKEILVKRSDIMYLSELTQLKKKSVERGLSIFFEKTFKLYNTREYSREWMIFRQDRPQKRKKPQGASIIRYKTFPLSKSSRPQQKKRATLKCVNRVQIQPLTLPKSRSKKTKSKSKLNLKFKKKRNSICFDPKKSKPNSQMGTNSNCQSFSNQKNTRSNYIINTLVNSNNKQSDKQVDSQIFHFNTHTNSSIRSSNHQNVNSIKKEKEKDTAHNNEKNLAIEIENEESEKQKWERFDNQQTRKRGLYDKSLEITSNQEMNEFQKRFYEITFQSNEPENNQLLIDNDIHWSTLGHMWSCYPNRIFL</sequence>
<feature type="compositionally biased region" description="Polar residues" evidence="1">
    <location>
        <begin position="253"/>
        <end position="266"/>
    </location>
</feature>
<dbReference type="EMBL" id="JANTQA010000023">
    <property type="protein sequence ID" value="KAJ3445383.1"/>
    <property type="molecule type" value="Genomic_DNA"/>
</dbReference>
<accession>A0AAV7ZYH5</accession>
<gene>
    <name evidence="2" type="ORF">M0812_11256</name>
</gene>
<reference evidence="2" key="1">
    <citation type="submission" date="2022-08" db="EMBL/GenBank/DDBJ databases">
        <title>Novel sulphate-reducing endosymbionts in the free-living metamonad Anaeramoeba.</title>
        <authorList>
            <person name="Jerlstrom-Hultqvist J."/>
            <person name="Cepicka I."/>
            <person name="Gallot-Lavallee L."/>
            <person name="Salas-Leiva D."/>
            <person name="Curtis B.A."/>
            <person name="Zahonova K."/>
            <person name="Pipaliya S."/>
            <person name="Dacks J."/>
            <person name="Roger A.J."/>
        </authorList>
    </citation>
    <scope>NUCLEOTIDE SEQUENCE</scope>
    <source>
        <strain evidence="2">Busselton2</strain>
    </source>
</reference>
<feature type="compositionally biased region" description="Polar residues" evidence="1">
    <location>
        <begin position="201"/>
        <end position="216"/>
    </location>
</feature>
<dbReference type="AlphaFoldDB" id="A0AAV7ZYH5"/>
<evidence type="ECO:0000313" key="2">
    <source>
        <dbReference type="EMBL" id="KAJ3445383.1"/>
    </source>
</evidence>